<accession>A0ABT5E5M4</accession>
<proteinExistence type="predicted"/>
<dbReference type="Proteomes" id="UP001221686">
    <property type="component" value="Unassembled WGS sequence"/>
</dbReference>
<comment type="caution">
    <text evidence="1">The sequence shown here is derived from an EMBL/GenBank/DDBJ whole genome shotgun (WGS) entry which is preliminary data.</text>
</comment>
<evidence type="ECO:0000313" key="2">
    <source>
        <dbReference type="Proteomes" id="UP001221686"/>
    </source>
</evidence>
<organism evidence="1 2">
    <name type="scientific">Nannocystis bainbridge</name>
    <dbReference type="NCBI Taxonomy" id="2995303"/>
    <lineage>
        <taxon>Bacteria</taxon>
        <taxon>Pseudomonadati</taxon>
        <taxon>Myxococcota</taxon>
        <taxon>Polyangia</taxon>
        <taxon>Nannocystales</taxon>
        <taxon>Nannocystaceae</taxon>
        <taxon>Nannocystis</taxon>
    </lineage>
</organism>
<dbReference type="EMBL" id="JAQNDL010000003">
    <property type="protein sequence ID" value="MDC0721146.1"/>
    <property type="molecule type" value="Genomic_DNA"/>
</dbReference>
<reference evidence="1 2" key="1">
    <citation type="submission" date="2022-11" db="EMBL/GenBank/DDBJ databases">
        <title>Minimal conservation of predation-associated metabolite biosynthetic gene clusters underscores biosynthetic potential of Myxococcota including descriptions for ten novel species: Archangium lansinium sp. nov., Myxococcus landrumus sp. nov., Nannocystis bai.</title>
        <authorList>
            <person name="Ahearne A."/>
            <person name="Stevens C."/>
            <person name="Dowd S."/>
        </authorList>
    </citation>
    <scope>NUCLEOTIDE SEQUENCE [LARGE SCALE GENOMIC DNA]</scope>
    <source>
        <strain evidence="1 2">BB15-2</strain>
    </source>
</reference>
<keyword evidence="2" id="KW-1185">Reference proteome</keyword>
<sequence length="431" mass="46862">MSGVVLEAYARHVRGEPLAVPALLKRVREGEREQEALYATELAEGPRRAARLEKLRAGWVYEDHEVQTIALPRHQVDTLLVKIERVGPGFVLFTGGGEREGQWYADAYQLTDPATSLRPAARASCPQVHDVVTLAGRTTWLCRSADAWSLLADSDDSSKSIPIDADALRLGTSAGELFLFDRHSLYFRAGDGWRPVHVFGPGAAGVRTTTFGHEKALTALPFGGDTPRGLGSRLYFPSVAASDAHVLDLSDPPELHSFYWTWGREQFGSQALYVHDLAPAVAGGLWIAMSDYEDLENLVRLHEPATAQVPIVKSSVDGPLVADHGNVNAPERSESTRARLIPATAVFDDGEALWLAGMHGIAVVRQGRLAPVVRFVVPDPRVYESVPHRLARFPDGSLLVGLRGYAPVLLRPDGDGGFTARALAYGDDSLQ</sequence>
<protein>
    <submittedName>
        <fullName evidence="1">Uncharacterized protein</fullName>
    </submittedName>
</protein>
<evidence type="ECO:0000313" key="1">
    <source>
        <dbReference type="EMBL" id="MDC0721146.1"/>
    </source>
</evidence>
<name>A0ABT5E5M4_9BACT</name>
<gene>
    <name evidence="1" type="ORF">POL25_29845</name>
</gene>